<gene>
    <name evidence="5" type="ORF">GCM10010191_38640</name>
</gene>
<feature type="domain" description="HTH gntR-type" evidence="4">
    <location>
        <begin position="12"/>
        <end position="79"/>
    </location>
</feature>
<protein>
    <submittedName>
        <fullName evidence="5">GntR family transcriptional regulator</fullName>
    </submittedName>
</protein>
<dbReference type="InterPro" id="IPR036388">
    <property type="entry name" value="WH-like_DNA-bd_sf"/>
</dbReference>
<dbReference type="SMART" id="SM00345">
    <property type="entry name" value="HTH_GNTR"/>
    <property type="match status" value="1"/>
</dbReference>
<dbReference type="Gene3D" id="1.20.120.530">
    <property type="entry name" value="GntR ligand-binding domain-like"/>
    <property type="match status" value="1"/>
</dbReference>
<dbReference type="PRINTS" id="PR00035">
    <property type="entry name" value="HTHGNTR"/>
</dbReference>
<dbReference type="SMART" id="SM00895">
    <property type="entry name" value="FCD"/>
    <property type="match status" value="1"/>
</dbReference>
<dbReference type="InterPro" id="IPR008920">
    <property type="entry name" value="TF_FadR/GntR_C"/>
</dbReference>
<sequence length="221" mass="24475">MTEVIRPVERPVPLRQTVYDALVELIVNGVLQPGQRMVEAELARQLGVSRQPIREAFHRLQAEGWVDLRPGQGAFVHTPTEREVDQLLDVRGLLESEAARLAAAAASPQDAAALRAIWQRGVEALEAGDPEPIVAANAEFHAQVRALSDNMVLADLIGVVDRRVRWYYRRVVQARGAESWAEHAELIEAIEAHDGPRAAAIARRHTERTREAYHAGQGEDA</sequence>
<evidence type="ECO:0000313" key="6">
    <source>
        <dbReference type="Proteomes" id="UP001501231"/>
    </source>
</evidence>
<evidence type="ECO:0000313" key="5">
    <source>
        <dbReference type="EMBL" id="GAA2423029.1"/>
    </source>
</evidence>
<proteinExistence type="predicted"/>
<organism evidence="5 6">
    <name type="scientific">Actinomadura vinacea</name>
    <dbReference type="NCBI Taxonomy" id="115336"/>
    <lineage>
        <taxon>Bacteria</taxon>
        <taxon>Bacillati</taxon>
        <taxon>Actinomycetota</taxon>
        <taxon>Actinomycetes</taxon>
        <taxon>Streptosporangiales</taxon>
        <taxon>Thermomonosporaceae</taxon>
        <taxon>Actinomadura</taxon>
    </lineage>
</organism>
<dbReference type="InterPro" id="IPR036390">
    <property type="entry name" value="WH_DNA-bd_sf"/>
</dbReference>
<dbReference type="InterPro" id="IPR011711">
    <property type="entry name" value="GntR_C"/>
</dbReference>
<dbReference type="PANTHER" id="PTHR43537">
    <property type="entry name" value="TRANSCRIPTIONAL REGULATOR, GNTR FAMILY"/>
    <property type="match status" value="1"/>
</dbReference>
<keyword evidence="3" id="KW-0804">Transcription</keyword>
<dbReference type="SUPFAM" id="SSF48008">
    <property type="entry name" value="GntR ligand-binding domain-like"/>
    <property type="match status" value="1"/>
</dbReference>
<dbReference type="Pfam" id="PF00392">
    <property type="entry name" value="GntR"/>
    <property type="match status" value="1"/>
</dbReference>
<name>A0ABN3J825_9ACTN</name>
<dbReference type="Gene3D" id="1.10.10.10">
    <property type="entry name" value="Winged helix-like DNA-binding domain superfamily/Winged helix DNA-binding domain"/>
    <property type="match status" value="1"/>
</dbReference>
<dbReference type="EMBL" id="BAAARW010000012">
    <property type="protein sequence ID" value="GAA2423029.1"/>
    <property type="molecule type" value="Genomic_DNA"/>
</dbReference>
<comment type="caution">
    <text evidence="5">The sequence shown here is derived from an EMBL/GenBank/DDBJ whole genome shotgun (WGS) entry which is preliminary data.</text>
</comment>
<evidence type="ECO:0000259" key="4">
    <source>
        <dbReference type="PROSITE" id="PS50949"/>
    </source>
</evidence>
<evidence type="ECO:0000256" key="3">
    <source>
        <dbReference type="ARBA" id="ARBA00023163"/>
    </source>
</evidence>
<keyword evidence="6" id="KW-1185">Reference proteome</keyword>
<accession>A0ABN3J825</accession>
<dbReference type="Pfam" id="PF07729">
    <property type="entry name" value="FCD"/>
    <property type="match status" value="1"/>
</dbReference>
<dbReference type="InterPro" id="IPR000524">
    <property type="entry name" value="Tscrpt_reg_HTH_GntR"/>
</dbReference>
<dbReference type="PANTHER" id="PTHR43537:SF45">
    <property type="entry name" value="GNTR FAMILY REGULATORY PROTEIN"/>
    <property type="match status" value="1"/>
</dbReference>
<dbReference type="SUPFAM" id="SSF46785">
    <property type="entry name" value="Winged helix' DNA-binding domain"/>
    <property type="match status" value="1"/>
</dbReference>
<evidence type="ECO:0000256" key="1">
    <source>
        <dbReference type="ARBA" id="ARBA00023015"/>
    </source>
</evidence>
<dbReference type="PROSITE" id="PS50949">
    <property type="entry name" value="HTH_GNTR"/>
    <property type="match status" value="1"/>
</dbReference>
<keyword evidence="1" id="KW-0805">Transcription regulation</keyword>
<reference evidence="5 6" key="1">
    <citation type="journal article" date="2019" name="Int. J. Syst. Evol. Microbiol.">
        <title>The Global Catalogue of Microorganisms (GCM) 10K type strain sequencing project: providing services to taxonomists for standard genome sequencing and annotation.</title>
        <authorList>
            <consortium name="The Broad Institute Genomics Platform"/>
            <consortium name="The Broad Institute Genome Sequencing Center for Infectious Disease"/>
            <person name="Wu L."/>
            <person name="Ma J."/>
        </authorList>
    </citation>
    <scope>NUCLEOTIDE SEQUENCE [LARGE SCALE GENOMIC DNA]</scope>
    <source>
        <strain evidence="5 6">JCM 3325</strain>
    </source>
</reference>
<dbReference type="RefSeq" id="WP_344590372.1">
    <property type="nucleotide sequence ID" value="NZ_BAAARW010000012.1"/>
</dbReference>
<dbReference type="CDD" id="cd07377">
    <property type="entry name" value="WHTH_GntR"/>
    <property type="match status" value="1"/>
</dbReference>
<evidence type="ECO:0000256" key="2">
    <source>
        <dbReference type="ARBA" id="ARBA00023125"/>
    </source>
</evidence>
<dbReference type="Proteomes" id="UP001501231">
    <property type="component" value="Unassembled WGS sequence"/>
</dbReference>
<keyword evidence="2" id="KW-0238">DNA-binding</keyword>